<proteinExistence type="inferred from homology"/>
<gene>
    <name evidence="8" type="ORF">A9R00_07425</name>
</gene>
<dbReference type="AlphaFoldDB" id="A0A1Y5HWC6"/>
<evidence type="ECO:0000256" key="7">
    <source>
        <dbReference type="SAM" id="MobiDB-lite"/>
    </source>
</evidence>
<dbReference type="PROSITE" id="PS01007">
    <property type="entry name" value="TRANSPOSASE_MUTATOR"/>
    <property type="match status" value="1"/>
</dbReference>
<evidence type="ECO:0000256" key="5">
    <source>
        <dbReference type="ARBA" id="ARBA00023172"/>
    </source>
</evidence>
<accession>A0A1Y5HWC6</accession>
<evidence type="ECO:0000313" key="9">
    <source>
        <dbReference type="Proteomes" id="UP000227088"/>
    </source>
</evidence>
<dbReference type="GO" id="GO:0003677">
    <property type="term" value="F:DNA binding"/>
    <property type="evidence" value="ECO:0007669"/>
    <property type="project" value="UniProtKB-UniRule"/>
</dbReference>
<feature type="region of interest" description="Disordered" evidence="7">
    <location>
        <begin position="50"/>
        <end position="93"/>
    </location>
</feature>
<evidence type="ECO:0000313" key="8">
    <source>
        <dbReference type="EMBL" id="OUS40164.1"/>
    </source>
</evidence>
<dbReference type="PANTHER" id="PTHR33217">
    <property type="entry name" value="TRANSPOSASE FOR INSERTION SEQUENCE ELEMENT IS1081"/>
    <property type="match status" value="1"/>
</dbReference>
<keyword evidence="6" id="KW-0814">Transposable element</keyword>
<dbReference type="GO" id="GO:0006313">
    <property type="term" value="P:DNA transposition"/>
    <property type="evidence" value="ECO:0007669"/>
    <property type="project" value="UniProtKB-UniRule"/>
</dbReference>
<evidence type="ECO:0000256" key="2">
    <source>
        <dbReference type="ARBA" id="ARBA00010961"/>
    </source>
</evidence>
<reference evidence="9" key="1">
    <citation type="journal article" date="2017" name="Proc. Natl. Acad. Sci. U.S.A.">
        <title>Simulation of Deepwater Horizon oil plume reveals substrate specialization within a complex community of hydrocarbon degraders.</title>
        <authorList>
            <person name="Hu P."/>
            <person name="Dubinsky E.A."/>
            <person name="Probst A.J."/>
            <person name="Wang J."/>
            <person name="Sieber C.M.K."/>
            <person name="Tom L.M."/>
            <person name="Gardinali P."/>
            <person name="Banfield J.F."/>
            <person name="Atlas R.M."/>
            <person name="Andersen G.L."/>
        </authorList>
    </citation>
    <scope>NUCLEOTIDE SEQUENCE [LARGE SCALE GENOMIC DNA]</scope>
</reference>
<protein>
    <recommendedName>
        <fullName evidence="6">Mutator family transposase</fullName>
    </recommendedName>
</protein>
<feature type="compositionally biased region" description="Basic and acidic residues" evidence="7">
    <location>
        <begin position="71"/>
        <end position="93"/>
    </location>
</feature>
<sequence>MDKRKLQAMANELAKDVKTPEDLSTLSAFLTKLTVEAALKAEMDYHLGYEKNDQSGHHSGNSRNGFSSKKLKGDHGEIEIQTPRDRNANFEPELIKKGQTRTTSMDKQILSLYAKGMSTRDITDAFQEMYGADISAGLISQVTNGVMEKVMEWQNRPLDAIYPIVYMDCIVLKIRQDKRVINKAIYLVLGINIEGHKELLGMWISENEGAKFWLSVLTDLQNRGMKHMFIACVDGLKGFPDAISATFPDAKIQLCIVHMVRNSLKLVPWKDYKEIVADLKRIYQSVTEQEASLELDRFAEKWDDKYPQISKSWRAHWVNLITIFDYPADIRKVIYTTNAIESLNSVVRKSVKTRKVFPSDDAALKVIYLATEAASKKWTMPIRDWKPALNRFMIEFEEQLAPHI</sequence>
<evidence type="ECO:0000256" key="1">
    <source>
        <dbReference type="ARBA" id="ARBA00002190"/>
    </source>
</evidence>
<dbReference type="PANTHER" id="PTHR33217:SF5">
    <property type="entry name" value="MUTATOR FAMILY TRANSPOSASE"/>
    <property type="match status" value="1"/>
</dbReference>
<dbReference type="Pfam" id="PF00872">
    <property type="entry name" value="Transposase_mut"/>
    <property type="match status" value="1"/>
</dbReference>
<dbReference type="GO" id="GO:0004803">
    <property type="term" value="F:transposase activity"/>
    <property type="evidence" value="ECO:0007669"/>
    <property type="project" value="UniProtKB-UniRule"/>
</dbReference>
<dbReference type="EMBL" id="MABE01000425">
    <property type="protein sequence ID" value="OUS40164.1"/>
    <property type="molecule type" value="Genomic_DNA"/>
</dbReference>
<keyword evidence="5 6" id="KW-0233">DNA recombination</keyword>
<comment type="function">
    <text evidence="1 6">Required for the transposition of the insertion element.</text>
</comment>
<keyword evidence="3 6" id="KW-0815">Transposition</keyword>
<evidence type="ECO:0000256" key="3">
    <source>
        <dbReference type="ARBA" id="ARBA00022578"/>
    </source>
</evidence>
<organism evidence="8 9">
    <name type="scientific">Oleispira antarctica</name>
    <dbReference type="NCBI Taxonomy" id="188908"/>
    <lineage>
        <taxon>Bacteria</taxon>
        <taxon>Pseudomonadati</taxon>
        <taxon>Pseudomonadota</taxon>
        <taxon>Gammaproteobacteria</taxon>
        <taxon>Oceanospirillales</taxon>
        <taxon>Oceanospirillaceae</taxon>
        <taxon>Oleispira</taxon>
    </lineage>
</organism>
<feature type="compositionally biased region" description="Polar residues" evidence="7">
    <location>
        <begin position="57"/>
        <end position="67"/>
    </location>
</feature>
<evidence type="ECO:0000256" key="6">
    <source>
        <dbReference type="RuleBase" id="RU365089"/>
    </source>
</evidence>
<dbReference type="InterPro" id="IPR001207">
    <property type="entry name" value="Transposase_mutator"/>
</dbReference>
<dbReference type="Proteomes" id="UP000227088">
    <property type="component" value="Unassembled WGS sequence"/>
</dbReference>
<comment type="similarity">
    <text evidence="2 6">Belongs to the transposase mutator family.</text>
</comment>
<keyword evidence="4 6" id="KW-0238">DNA-binding</keyword>
<comment type="caution">
    <text evidence="8">The sequence shown here is derived from an EMBL/GenBank/DDBJ whole genome shotgun (WGS) entry which is preliminary data.</text>
</comment>
<dbReference type="NCBIfam" id="NF033543">
    <property type="entry name" value="transpos_IS256"/>
    <property type="match status" value="1"/>
</dbReference>
<evidence type="ECO:0000256" key="4">
    <source>
        <dbReference type="ARBA" id="ARBA00023125"/>
    </source>
</evidence>
<name>A0A1Y5HWC6_OLEAN</name>